<dbReference type="PANTHER" id="PTHR30349:SF64">
    <property type="entry name" value="PROPHAGE INTEGRASE INTD-RELATED"/>
    <property type="match status" value="1"/>
</dbReference>
<keyword evidence="1" id="KW-0229">DNA integration</keyword>
<dbReference type="GO" id="GO:0015074">
    <property type="term" value="P:DNA integration"/>
    <property type="evidence" value="ECO:0007669"/>
    <property type="project" value="UniProtKB-KW"/>
</dbReference>
<organism evidence="4 5">
    <name type="scientific">Pectobacterium aquaticum</name>
    <dbReference type="NCBI Taxonomy" id="2204145"/>
    <lineage>
        <taxon>Bacteria</taxon>
        <taxon>Pseudomonadati</taxon>
        <taxon>Pseudomonadota</taxon>
        <taxon>Gammaproteobacteria</taxon>
        <taxon>Enterobacterales</taxon>
        <taxon>Pectobacteriaceae</taxon>
        <taxon>Pectobacterium</taxon>
    </lineage>
</organism>
<dbReference type="InterPro" id="IPR002104">
    <property type="entry name" value="Integrase_catalytic"/>
</dbReference>
<dbReference type="EMBL" id="QHJS02000033">
    <property type="protein sequence ID" value="RRO19077.1"/>
    <property type="molecule type" value="Genomic_DNA"/>
</dbReference>
<accession>A0AA93AL53</accession>
<dbReference type="GO" id="GO:0006310">
    <property type="term" value="P:DNA recombination"/>
    <property type="evidence" value="ECO:0007669"/>
    <property type="project" value="UniProtKB-KW"/>
</dbReference>
<dbReference type="PANTHER" id="PTHR30349">
    <property type="entry name" value="PHAGE INTEGRASE-RELATED"/>
    <property type="match status" value="1"/>
</dbReference>
<proteinExistence type="predicted"/>
<evidence type="ECO:0000256" key="2">
    <source>
        <dbReference type="ARBA" id="ARBA00023172"/>
    </source>
</evidence>
<dbReference type="Pfam" id="PF00589">
    <property type="entry name" value="Phage_integrase"/>
    <property type="match status" value="1"/>
</dbReference>
<evidence type="ECO:0000313" key="5">
    <source>
        <dbReference type="Proteomes" id="UP000256540"/>
    </source>
</evidence>
<evidence type="ECO:0000259" key="3">
    <source>
        <dbReference type="PROSITE" id="PS51898"/>
    </source>
</evidence>
<dbReference type="InterPro" id="IPR050090">
    <property type="entry name" value="Tyrosine_recombinase_XerCD"/>
</dbReference>
<dbReference type="PROSITE" id="PS51898">
    <property type="entry name" value="TYR_RECOMBINASE"/>
    <property type="match status" value="1"/>
</dbReference>
<dbReference type="SUPFAM" id="SSF56349">
    <property type="entry name" value="DNA breaking-rejoining enzymes"/>
    <property type="match status" value="1"/>
</dbReference>
<evidence type="ECO:0000313" key="4">
    <source>
        <dbReference type="EMBL" id="RRO19077.1"/>
    </source>
</evidence>
<dbReference type="CDD" id="cd00397">
    <property type="entry name" value="DNA_BRE_C"/>
    <property type="match status" value="1"/>
</dbReference>
<comment type="caution">
    <text evidence="4">The sequence shown here is derived from an EMBL/GenBank/DDBJ whole genome shotgun (WGS) entry which is preliminary data.</text>
</comment>
<protein>
    <submittedName>
        <fullName evidence="4">Site-specific integrase</fullName>
    </submittedName>
</protein>
<dbReference type="RefSeq" id="WP_116166720.1">
    <property type="nucleotide sequence ID" value="NZ_QHJS02000033.1"/>
</dbReference>
<dbReference type="Gene3D" id="1.10.443.10">
    <property type="entry name" value="Intergrase catalytic core"/>
    <property type="match status" value="1"/>
</dbReference>
<feature type="domain" description="Tyr recombinase" evidence="3">
    <location>
        <begin position="195"/>
        <end position="431"/>
    </location>
</feature>
<reference evidence="4 5" key="1">
    <citation type="submission" date="2018-11" db="EMBL/GenBank/DDBJ databases">
        <title>Draft genome sequences of proposed Pectobacterium aquaticum sp. nov. isolated in France from fresh water.</title>
        <authorList>
            <person name="Pedron J."/>
            <person name="Barny M.A."/>
        </authorList>
    </citation>
    <scope>NUCLEOTIDE SEQUENCE [LARGE SCALE GENOMIC DNA]</scope>
    <source>
        <strain evidence="4 5">A127-S21-F16</strain>
    </source>
</reference>
<sequence length="443" mass="51468">MGIVLWELPDLVLDQEIRREIDTGTGEISIRFEGTGQHLGKLPLLFMEDGGSIRVANNWLIHLKANLRKKEVNTQAQALLHYFTFLNEIGMSWDEMPISIRLRPTYAFRKHLREMFKLGELARSTANSYMGSVINFYKFYLAREHFFAYPPFKYEVVRLHRNSSHQYMRNHFIHVDTTDLRLKLPSDTRHFGLSRKLVPLSNNEWQVVESVYKIRGIGISTSAGEGNEVPLSEECKLAIDLSRYSGLRRTEIISLRAKQIYKPDTEQLKKKYLINTEGLLLDPRQGVETKNGTIRTAEIHTELMQTLYDYINSSRYIKRRKRYEELYPENKDNPPLLLNQNGKPYASKTLDARWGEIRNAVRKELPNFSHKFHNLRSTYAVERLKELLDAGLKEGKALDYLQSVMGHKSRATLLGYLKFCEGETMTANEVHEKALNIILKSDK</sequence>
<keyword evidence="2" id="KW-0233">DNA recombination</keyword>
<gene>
    <name evidence="4" type="ORF">DMB84_012190</name>
</gene>
<dbReference type="Proteomes" id="UP000256540">
    <property type="component" value="Unassembled WGS sequence"/>
</dbReference>
<dbReference type="AlphaFoldDB" id="A0AA93AL53"/>
<evidence type="ECO:0000256" key="1">
    <source>
        <dbReference type="ARBA" id="ARBA00022908"/>
    </source>
</evidence>
<dbReference type="InterPro" id="IPR011010">
    <property type="entry name" value="DNA_brk_join_enz"/>
</dbReference>
<dbReference type="InterPro" id="IPR013762">
    <property type="entry name" value="Integrase-like_cat_sf"/>
</dbReference>
<dbReference type="GO" id="GO:0003677">
    <property type="term" value="F:DNA binding"/>
    <property type="evidence" value="ECO:0007669"/>
    <property type="project" value="InterPro"/>
</dbReference>
<name>A0AA93AL53_9GAMM</name>